<evidence type="ECO:0000256" key="2">
    <source>
        <dbReference type="ARBA" id="ARBA00022630"/>
    </source>
</evidence>
<dbReference type="InterPro" id="IPR017927">
    <property type="entry name" value="FAD-bd_FR_type"/>
</dbReference>
<dbReference type="Gene3D" id="3.10.20.30">
    <property type="match status" value="1"/>
</dbReference>
<dbReference type="SUPFAM" id="SSF63380">
    <property type="entry name" value="Riboflavin synthase domain-like"/>
    <property type="match status" value="1"/>
</dbReference>
<dbReference type="GO" id="GO:0016491">
    <property type="term" value="F:oxidoreductase activity"/>
    <property type="evidence" value="ECO:0007669"/>
    <property type="project" value="UniProtKB-KW"/>
</dbReference>
<dbReference type="AlphaFoldDB" id="A0A944D8S5"/>
<dbReference type="InterPro" id="IPR012675">
    <property type="entry name" value="Beta-grasp_dom_sf"/>
</dbReference>
<comment type="cofactor">
    <cofactor evidence="1">
        <name>FAD</name>
        <dbReference type="ChEBI" id="CHEBI:57692"/>
    </cofactor>
</comment>
<evidence type="ECO:0000256" key="1">
    <source>
        <dbReference type="ARBA" id="ARBA00001974"/>
    </source>
</evidence>
<dbReference type="GO" id="GO:0046872">
    <property type="term" value="F:metal ion binding"/>
    <property type="evidence" value="ECO:0007669"/>
    <property type="project" value="UniProtKB-KW"/>
</dbReference>
<dbReference type="Gene3D" id="2.40.30.10">
    <property type="entry name" value="Translation factors"/>
    <property type="match status" value="1"/>
</dbReference>
<evidence type="ECO:0000313" key="12">
    <source>
        <dbReference type="EMBL" id="MBT0961910.1"/>
    </source>
</evidence>
<dbReference type="Pfam" id="PF00175">
    <property type="entry name" value="NAD_binding_1"/>
    <property type="match status" value="1"/>
</dbReference>
<keyword evidence="8" id="KW-0411">Iron-sulfur</keyword>
<dbReference type="Proteomes" id="UP000694660">
    <property type="component" value="Unassembled WGS sequence"/>
</dbReference>
<dbReference type="InterPro" id="IPR006058">
    <property type="entry name" value="2Fe2S_fd_BS"/>
</dbReference>
<proteinExistence type="inferred from homology"/>
<feature type="domain" description="FAD-binding FR-type" evidence="11">
    <location>
        <begin position="22"/>
        <end position="125"/>
    </location>
</feature>
<dbReference type="InterPro" id="IPR008333">
    <property type="entry name" value="Cbr1-like_FAD-bd_dom"/>
</dbReference>
<dbReference type="PROSITE" id="PS51384">
    <property type="entry name" value="FAD_FR"/>
    <property type="match status" value="1"/>
</dbReference>
<dbReference type="Pfam" id="PF00111">
    <property type="entry name" value="Fer2"/>
    <property type="match status" value="1"/>
</dbReference>
<keyword evidence="6" id="KW-0560">Oxidoreductase</keyword>
<keyword evidence="3" id="KW-0001">2Fe-2S</keyword>
<evidence type="ECO:0000313" key="13">
    <source>
        <dbReference type="Proteomes" id="UP000694660"/>
    </source>
</evidence>
<keyword evidence="7" id="KW-0408">Iron</keyword>
<dbReference type="SUPFAM" id="SSF52343">
    <property type="entry name" value="Ferredoxin reductase-like, C-terminal NADP-linked domain"/>
    <property type="match status" value="1"/>
</dbReference>
<accession>A0A944D8S5</accession>
<protein>
    <submittedName>
        <fullName evidence="12">Hybrid-cluster NAD(P)-dependent oxidoreductase</fullName>
    </submittedName>
</protein>
<dbReference type="InterPro" id="IPR039261">
    <property type="entry name" value="FNR_nucleotide-bd"/>
</dbReference>
<evidence type="ECO:0000256" key="5">
    <source>
        <dbReference type="ARBA" id="ARBA00022827"/>
    </source>
</evidence>
<name>A0A944D8S5_DENI1</name>
<feature type="domain" description="2Fe-2S ferredoxin-type" evidence="10">
    <location>
        <begin position="282"/>
        <end position="366"/>
    </location>
</feature>
<dbReference type="CDD" id="cd00207">
    <property type="entry name" value="fer2"/>
    <property type="match status" value="1"/>
</dbReference>
<dbReference type="PROSITE" id="PS51085">
    <property type="entry name" value="2FE2S_FER_2"/>
    <property type="match status" value="1"/>
</dbReference>
<evidence type="ECO:0000256" key="7">
    <source>
        <dbReference type="ARBA" id="ARBA00023004"/>
    </source>
</evidence>
<comment type="caution">
    <text evidence="12">The sequence shown here is derived from an EMBL/GenBank/DDBJ whole genome shotgun (WGS) entry which is preliminary data.</text>
</comment>
<dbReference type="InterPro" id="IPR001433">
    <property type="entry name" value="OxRdtase_FAD/NAD-bd"/>
</dbReference>
<dbReference type="InterPro" id="IPR050415">
    <property type="entry name" value="MRET"/>
</dbReference>
<keyword evidence="13" id="KW-1185">Reference proteome</keyword>
<dbReference type="GO" id="GO:0051537">
    <property type="term" value="F:2 iron, 2 sulfur cluster binding"/>
    <property type="evidence" value="ECO:0007669"/>
    <property type="project" value="UniProtKB-KW"/>
</dbReference>
<evidence type="ECO:0000256" key="9">
    <source>
        <dbReference type="ARBA" id="ARBA00061434"/>
    </source>
</evidence>
<organism evidence="12 13">
    <name type="scientific">Denitromonas iodatirespirans</name>
    <dbReference type="NCBI Taxonomy" id="2795389"/>
    <lineage>
        <taxon>Bacteria</taxon>
        <taxon>Pseudomonadati</taxon>
        <taxon>Pseudomonadota</taxon>
        <taxon>Betaproteobacteria</taxon>
        <taxon>Rhodocyclales</taxon>
        <taxon>Zoogloeaceae</taxon>
        <taxon>Denitromonas</taxon>
    </lineage>
</organism>
<dbReference type="Gene3D" id="3.40.50.80">
    <property type="entry name" value="Nucleotide-binding domain of ferredoxin-NADP reductase (FNR) module"/>
    <property type="match status" value="1"/>
</dbReference>
<keyword evidence="4" id="KW-0479">Metal-binding</keyword>
<evidence type="ECO:0000259" key="10">
    <source>
        <dbReference type="PROSITE" id="PS51085"/>
    </source>
</evidence>
<dbReference type="CDD" id="cd06215">
    <property type="entry name" value="FNR_iron_sulfur_binding_1"/>
    <property type="match status" value="1"/>
</dbReference>
<dbReference type="InterPro" id="IPR036010">
    <property type="entry name" value="2Fe-2S_ferredoxin-like_sf"/>
</dbReference>
<evidence type="ECO:0000259" key="11">
    <source>
        <dbReference type="PROSITE" id="PS51384"/>
    </source>
</evidence>
<evidence type="ECO:0000256" key="3">
    <source>
        <dbReference type="ARBA" id="ARBA00022714"/>
    </source>
</evidence>
<sequence>MIAPDTLAPEVLRILPPLWLADEDDVLVCCQRRQETDDVVSFLFRPRNPALFRFTAGQFLTLELEIGGETINRCYTISSSPTRPDRLSITVKRTPGGIVSNWLHDNLQPGMSLRALGPAGEFCAGNHPAPKYLFLSGGSGITPLMSMARSAHDLAEPCDIVFVHSARTPRDIIFRGELALMTANLSGFRTAFVCERTDGEPAWAAPTGYLNLPLLELIAPDFAQREVFCCGPAPYMAAVRAVLAAGGFDMARYHEESFTFADMAEDSVVPADADAPAVGEGHAVEFAKSGITVHCAPGQSVLEAARAAGLRLPSSCTKGVCGTCKSQLVSGQVDMKHGGGIRQREIDKGMFLPCCSTPLTDLVLDR</sequence>
<evidence type="ECO:0000256" key="6">
    <source>
        <dbReference type="ARBA" id="ARBA00023002"/>
    </source>
</evidence>
<gene>
    <name evidence="12" type="ORF">I8J34_12075</name>
</gene>
<evidence type="ECO:0000256" key="4">
    <source>
        <dbReference type="ARBA" id="ARBA00022723"/>
    </source>
</evidence>
<dbReference type="EMBL" id="JAEKFT010000012">
    <property type="protein sequence ID" value="MBT0961910.1"/>
    <property type="molecule type" value="Genomic_DNA"/>
</dbReference>
<dbReference type="PANTHER" id="PTHR47354">
    <property type="entry name" value="NADH OXIDOREDUCTASE HCR"/>
    <property type="match status" value="1"/>
</dbReference>
<dbReference type="InterPro" id="IPR017938">
    <property type="entry name" value="Riboflavin_synthase-like_b-brl"/>
</dbReference>
<dbReference type="PRINTS" id="PR00410">
    <property type="entry name" value="PHEHYDRXLASE"/>
</dbReference>
<keyword evidence="2" id="KW-0285">Flavoprotein</keyword>
<dbReference type="PROSITE" id="PS00197">
    <property type="entry name" value="2FE2S_FER_1"/>
    <property type="match status" value="1"/>
</dbReference>
<comment type="similarity">
    <text evidence="9">In the N-terminal section; belongs to the FAD-binding oxidoreductase type 6 family.</text>
</comment>
<dbReference type="Pfam" id="PF00970">
    <property type="entry name" value="FAD_binding_6"/>
    <property type="match status" value="1"/>
</dbReference>
<dbReference type="InterPro" id="IPR001041">
    <property type="entry name" value="2Fe-2S_ferredoxin-type"/>
</dbReference>
<evidence type="ECO:0000256" key="8">
    <source>
        <dbReference type="ARBA" id="ARBA00023014"/>
    </source>
</evidence>
<keyword evidence="5" id="KW-0274">FAD</keyword>
<dbReference type="PANTHER" id="PTHR47354:SF6">
    <property type="entry name" value="NADH OXIDOREDUCTASE HCR"/>
    <property type="match status" value="1"/>
</dbReference>
<reference evidence="13" key="1">
    <citation type="journal article" date="2022" name="ISME J.">
        <title>Genetic and phylogenetic analysis of dissimilatory iodate-reducing bacteria identifies potential niches across the world's oceans.</title>
        <authorList>
            <person name="Reyes-Umana V."/>
            <person name="Henning Z."/>
            <person name="Lee K."/>
            <person name="Barnum T.P."/>
            <person name="Coates J.D."/>
        </authorList>
    </citation>
    <scope>NUCLEOTIDE SEQUENCE [LARGE SCALE GENOMIC DNA]</scope>
    <source>
        <strain evidence="13">IR12</strain>
    </source>
</reference>
<dbReference type="SUPFAM" id="SSF54292">
    <property type="entry name" value="2Fe-2S ferredoxin-like"/>
    <property type="match status" value="1"/>
</dbReference>